<feature type="non-terminal residue" evidence="1">
    <location>
        <position position="168"/>
    </location>
</feature>
<sequence>QARVVVWTYDNRQEYGSYTVHREEVAAVGVTAGEEYVVSLGGILDGYLVIWHIPSRRPLTSVVAGEPGLGIATLLCTAPRTPTLMLVGGVRMLRAWSLNPDNNRLTPTPISLGLLERNYTCLQIDECEELVYASTTTGDVVKVKLSITPGQAVGVAVLVSVMAPRPTP</sequence>
<comment type="caution">
    <text evidence="1">The sequence shown here is derived from an EMBL/GenBank/DDBJ whole genome shotgun (WGS) entry which is preliminary data.</text>
</comment>
<organism evidence="1 2">
    <name type="scientific">Cherax quadricarinatus</name>
    <name type="common">Australian red claw crayfish</name>
    <dbReference type="NCBI Taxonomy" id="27406"/>
    <lineage>
        <taxon>Eukaryota</taxon>
        <taxon>Metazoa</taxon>
        <taxon>Ecdysozoa</taxon>
        <taxon>Arthropoda</taxon>
        <taxon>Crustacea</taxon>
        <taxon>Multicrustacea</taxon>
        <taxon>Malacostraca</taxon>
        <taxon>Eumalacostraca</taxon>
        <taxon>Eucarida</taxon>
        <taxon>Decapoda</taxon>
        <taxon>Pleocyemata</taxon>
        <taxon>Astacidea</taxon>
        <taxon>Parastacoidea</taxon>
        <taxon>Parastacidae</taxon>
        <taxon>Cherax</taxon>
    </lineage>
</organism>
<dbReference type="InterPro" id="IPR036322">
    <property type="entry name" value="WD40_repeat_dom_sf"/>
</dbReference>
<dbReference type="EMBL" id="JARKIK010000057">
    <property type="protein sequence ID" value="KAK8732239.1"/>
    <property type="molecule type" value="Genomic_DNA"/>
</dbReference>
<protein>
    <submittedName>
        <fullName evidence="1">Uncharacterized protein</fullName>
    </submittedName>
</protein>
<evidence type="ECO:0000313" key="2">
    <source>
        <dbReference type="Proteomes" id="UP001445076"/>
    </source>
</evidence>
<dbReference type="Gene3D" id="2.130.10.10">
    <property type="entry name" value="YVTN repeat-like/Quinoprotein amine dehydrogenase"/>
    <property type="match status" value="1"/>
</dbReference>
<keyword evidence="2" id="KW-1185">Reference proteome</keyword>
<dbReference type="InterPro" id="IPR015943">
    <property type="entry name" value="WD40/YVTN_repeat-like_dom_sf"/>
</dbReference>
<dbReference type="SUPFAM" id="SSF50978">
    <property type="entry name" value="WD40 repeat-like"/>
    <property type="match status" value="1"/>
</dbReference>
<feature type="non-terminal residue" evidence="1">
    <location>
        <position position="1"/>
    </location>
</feature>
<evidence type="ECO:0000313" key="1">
    <source>
        <dbReference type="EMBL" id="KAK8732239.1"/>
    </source>
</evidence>
<reference evidence="1 2" key="1">
    <citation type="journal article" date="2024" name="BMC Genomics">
        <title>Genome assembly of redclaw crayfish (Cherax quadricarinatus) provides insights into its immune adaptation and hypoxia tolerance.</title>
        <authorList>
            <person name="Liu Z."/>
            <person name="Zheng J."/>
            <person name="Li H."/>
            <person name="Fang K."/>
            <person name="Wang S."/>
            <person name="He J."/>
            <person name="Zhou D."/>
            <person name="Weng S."/>
            <person name="Chi M."/>
            <person name="Gu Z."/>
            <person name="He J."/>
            <person name="Li F."/>
            <person name="Wang M."/>
        </authorList>
    </citation>
    <scope>NUCLEOTIDE SEQUENCE [LARGE SCALE GENOMIC DNA]</scope>
    <source>
        <strain evidence="1">ZL_2023a</strain>
    </source>
</reference>
<gene>
    <name evidence="1" type="ORF">OTU49_006988</name>
</gene>
<name>A0AAW0X2G8_CHEQU</name>
<accession>A0AAW0X2G8</accession>
<dbReference type="AlphaFoldDB" id="A0AAW0X2G8"/>
<proteinExistence type="predicted"/>
<dbReference type="Proteomes" id="UP001445076">
    <property type="component" value="Unassembled WGS sequence"/>
</dbReference>